<dbReference type="PANTHER" id="PTHR43222">
    <property type="entry name" value="NUDIX HYDROLASE 23"/>
    <property type="match status" value="1"/>
</dbReference>
<dbReference type="CDD" id="cd03675">
    <property type="entry name" value="NUDIX_Hydrolase"/>
    <property type="match status" value="1"/>
</dbReference>
<dbReference type="SUPFAM" id="SSF55811">
    <property type="entry name" value="Nudix"/>
    <property type="match status" value="1"/>
</dbReference>
<proteinExistence type="inferred from homology"/>
<gene>
    <name evidence="6" type="primary">nudJ</name>
    <name evidence="8" type="ORF">DES49_2347</name>
</gene>
<protein>
    <recommendedName>
        <fullName evidence="4 6">Phosphatase NudJ</fullName>
        <ecNumber evidence="6">3.6.1.-</ecNumber>
    </recommendedName>
</protein>
<dbReference type="GO" id="GO:0004787">
    <property type="term" value="F:thiamine diphosphate phosphatase activity"/>
    <property type="evidence" value="ECO:0007669"/>
    <property type="project" value="InterPro"/>
</dbReference>
<comment type="caution">
    <text evidence="8">The sequence shown here is derived from an EMBL/GenBank/DDBJ whole genome shotgun (WGS) entry which is preliminary data.</text>
</comment>
<dbReference type="AlphaFoldDB" id="A0A4R7JMX8"/>
<dbReference type="Proteomes" id="UP000295830">
    <property type="component" value="Unassembled WGS sequence"/>
</dbReference>
<evidence type="ECO:0000313" key="8">
    <source>
        <dbReference type="EMBL" id="TDT39422.1"/>
    </source>
</evidence>
<dbReference type="Pfam" id="PF00293">
    <property type="entry name" value="NUDIX"/>
    <property type="match status" value="1"/>
</dbReference>
<keyword evidence="5 6" id="KW-0378">Hydrolase</keyword>
<dbReference type="GO" id="GO:0017111">
    <property type="term" value="F:ribonucleoside triphosphate phosphatase activity"/>
    <property type="evidence" value="ECO:0007669"/>
    <property type="project" value="InterPro"/>
</dbReference>
<dbReference type="OrthoDB" id="8594221at2"/>
<dbReference type="PANTHER" id="PTHR43222:SF11">
    <property type="entry name" value="PHOSPHATASE NUDJ"/>
    <property type="match status" value="1"/>
</dbReference>
<comment type="cofactor">
    <cofactor evidence="1 6">
        <name>Mg(2+)</name>
        <dbReference type="ChEBI" id="CHEBI:18420"/>
    </cofactor>
</comment>
<evidence type="ECO:0000256" key="5">
    <source>
        <dbReference type="ARBA" id="ARBA00022801"/>
    </source>
</evidence>
<dbReference type="InterPro" id="IPR000086">
    <property type="entry name" value="NUDIX_hydrolase_dom"/>
</dbReference>
<comment type="similarity">
    <text evidence="2 6">Belongs to the Nudix hydrolase family. NudJ subfamily.</text>
</comment>
<comment type="subunit">
    <text evidence="3 6">Monomer.</text>
</comment>
<dbReference type="EMBL" id="SOAX01000005">
    <property type="protein sequence ID" value="TDT39422.1"/>
    <property type="molecule type" value="Genomic_DNA"/>
</dbReference>
<dbReference type="EC" id="3.6.1.-" evidence="6"/>
<dbReference type="PROSITE" id="PS00893">
    <property type="entry name" value="NUDIX_BOX"/>
    <property type="match status" value="1"/>
</dbReference>
<keyword evidence="6" id="KW-0460">Magnesium</keyword>
<evidence type="ECO:0000256" key="4">
    <source>
        <dbReference type="ARBA" id="ARBA00015552"/>
    </source>
</evidence>
<evidence type="ECO:0000259" key="7">
    <source>
        <dbReference type="PROSITE" id="PS51462"/>
    </source>
</evidence>
<dbReference type="InterPro" id="IPR020084">
    <property type="entry name" value="NUDIX_hydrolase_CS"/>
</dbReference>
<evidence type="ECO:0000313" key="9">
    <source>
        <dbReference type="Proteomes" id="UP000295830"/>
    </source>
</evidence>
<dbReference type="RefSeq" id="WP_133736594.1">
    <property type="nucleotide sequence ID" value="NZ_SOAX01000005.1"/>
</dbReference>
<dbReference type="GO" id="GO:0017110">
    <property type="term" value="F:nucleoside diphosphate phosphatase activity"/>
    <property type="evidence" value="ECO:0007669"/>
    <property type="project" value="InterPro"/>
</dbReference>
<dbReference type="PROSITE" id="PS51462">
    <property type="entry name" value="NUDIX"/>
    <property type="match status" value="1"/>
</dbReference>
<evidence type="ECO:0000256" key="6">
    <source>
        <dbReference type="RuleBase" id="RU364043"/>
    </source>
</evidence>
<evidence type="ECO:0000256" key="2">
    <source>
        <dbReference type="ARBA" id="ARBA00007608"/>
    </source>
</evidence>
<dbReference type="InterPro" id="IPR015797">
    <property type="entry name" value="NUDIX_hydrolase-like_dom_sf"/>
</dbReference>
<sequence>MIWKPHATVAVVVPDGDAFLVVKEESEGAIVLNQPAGHIEERESVFEAACREALEETGYRVELTGFLGLYIFRSPHNGVTYHRYAFIGKALEKVTNELDDGIIESQWLTESQLIENKGMLRSPLVLQCVQDYKAGREFPLDIIREF</sequence>
<reference evidence="8 9" key="1">
    <citation type="submission" date="2019-03" db="EMBL/GenBank/DDBJ databases">
        <title>Genomic Encyclopedia of Type Strains, Phase IV (KMG-IV): sequencing the most valuable type-strain genomes for metagenomic binning, comparative biology and taxonomic classification.</title>
        <authorList>
            <person name="Goeker M."/>
        </authorList>
    </citation>
    <scope>NUCLEOTIDE SEQUENCE [LARGE SCALE GENOMIC DNA]</scope>
    <source>
        <strain evidence="8 9">DSM 15505</strain>
    </source>
</reference>
<evidence type="ECO:0000256" key="1">
    <source>
        <dbReference type="ARBA" id="ARBA00001946"/>
    </source>
</evidence>
<evidence type="ECO:0000256" key="3">
    <source>
        <dbReference type="ARBA" id="ARBA00011245"/>
    </source>
</evidence>
<organism evidence="8 9">
    <name type="scientific">Halospina denitrificans</name>
    <dbReference type="NCBI Taxonomy" id="332522"/>
    <lineage>
        <taxon>Bacteria</taxon>
        <taxon>Pseudomonadati</taxon>
        <taxon>Pseudomonadota</taxon>
        <taxon>Gammaproteobacteria</taxon>
        <taxon>Halospina</taxon>
    </lineage>
</organism>
<keyword evidence="9" id="KW-1185">Reference proteome</keyword>
<accession>A0A4R7JMX8</accession>
<dbReference type="Gene3D" id="3.90.79.10">
    <property type="entry name" value="Nucleoside Triphosphate Pyrophosphohydrolase"/>
    <property type="match status" value="1"/>
</dbReference>
<name>A0A4R7JMX8_9GAMM</name>
<dbReference type="InterPro" id="IPR033713">
    <property type="entry name" value="NudJ"/>
</dbReference>
<feature type="domain" description="Nudix hydrolase" evidence="7">
    <location>
        <begin position="2"/>
        <end position="133"/>
    </location>
</feature>